<evidence type="ECO:0000313" key="2">
    <source>
        <dbReference type="Proteomes" id="UP000824533"/>
    </source>
</evidence>
<dbReference type="EMBL" id="CM034409">
    <property type="protein sequence ID" value="KAJ0171680.1"/>
    <property type="molecule type" value="Genomic_DNA"/>
</dbReference>
<comment type="caution">
    <text evidence="1">The sequence shown here is derived from an EMBL/GenBank/DDBJ whole genome shotgun (WGS) entry which is preliminary data.</text>
</comment>
<proteinExistence type="predicted"/>
<feature type="non-terminal residue" evidence="1">
    <location>
        <position position="54"/>
    </location>
</feature>
<name>A0ACC1CJA9_9NEOP</name>
<keyword evidence="2" id="KW-1185">Reference proteome</keyword>
<organism evidence="1 2">
    <name type="scientific">Dendrolimus kikuchii</name>
    <dbReference type="NCBI Taxonomy" id="765133"/>
    <lineage>
        <taxon>Eukaryota</taxon>
        <taxon>Metazoa</taxon>
        <taxon>Ecdysozoa</taxon>
        <taxon>Arthropoda</taxon>
        <taxon>Hexapoda</taxon>
        <taxon>Insecta</taxon>
        <taxon>Pterygota</taxon>
        <taxon>Neoptera</taxon>
        <taxon>Endopterygota</taxon>
        <taxon>Lepidoptera</taxon>
        <taxon>Glossata</taxon>
        <taxon>Ditrysia</taxon>
        <taxon>Bombycoidea</taxon>
        <taxon>Lasiocampidae</taxon>
        <taxon>Dendrolimus</taxon>
    </lineage>
</organism>
<dbReference type="Proteomes" id="UP000824533">
    <property type="component" value="Linkage Group LG23"/>
</dbReference>
<gene>
    <name evidence="1" type="ORF">K1T71_012443</name>
</gene>
<accession>A0ACC1CJA9</accession>
<reference evidence="1 2" key="1">
    <citation type="journal article" date="2021" name="Front. Genet.">
        <title>Chromosome-Level Genome Assembly Reveals Significant Gene Expansion in the Toll and IMD Signaling Pathways of Dendrolimus kikuchii.</title>
        <authorList>
            <person name="Zhou J."/>
            <person name="Wu P."/>
            <person name="Xiong Z."/>
            <person name="Liu N."/>
            <person name="Zhao N."/>
            <person name="Ji M."/>
            <person name="Qiu Y."/>
            <person name="Yang B."/>
        </authorList>
    </citation>
    <scope>NUCLEOTIDE SEQUENCE [LARGE SCALE GENOMIC DNA]</scope>
    <source>
        <strain evidence="1">Ann1</strain>
    </source>
</reference>
<evidence type="ECO:0000313" key="1">
    <source>
        <dbReference type="EMBL" id="KAJ0171680.1"/>
    </source>
</evidence>
<sequence>MWNLLHKPTRYQVKYLLTILIPFIAIPISYRQTEQIVTTPSSLHGSLNPELYDR</sequence>
<protein>
    <submittedName>
        <fullName evidence="1">Uncharacterized protein</fullName>
    </submittedName>
</protein>